<dbReference type="InParanoid" id="A0A0C3NYA7"/>
<dbReference type="Gene3D" id="3.80.10.10">
    <property type="entry name" value="Ribonuclease Inhibitor"/>
    <property type="match status" value="1"/>
</dbReference>
<dbReference type="STRING" id="870435.A0A0C3NYA7"/>
<protein>
    <submittedName>
        <fullName evidence="1">Uncharacterized protein</fullName>
    </submittedName>
</protein>
<evidence type="ECO:0000313" key="1">
    <source>
        <dbReference type="EMBL" id="KIO00139.1"/>
    </source>
</evidence>
<keyword evidence="2" id="KW-1185">Reference proteome</keyword>
<dbReference type="InterPro" id="IPR032675">
    <property type="entry name" value="LRR_dom_sf"/>
</dbReference>
<evidence type="ECO:0000313" key="2">
    <source>
        <dbReference type="Proteomes" id="UP000054217"/>
    </source>
</evidence>
<dbReference type="EMBL" id="KN831998">
    <property type="protein sequence ID" value="KIO00139.1"/>
    <property type="molecule type" value="Genomic_DNA"/>
</dbReference>
<dbReference type="OrthoDB" id="3237072at2759"/>
<reference evidence="2" key="2">
    <citation type="submission" date="2015-01" db="EMBL/GenBank/DDBJ databases">
        <title>Evolutionary Origins and Diversification of the Mycorrhizal Mutualists.</title>
        <authorList>
            <consortium name="DOE Joint Genome Institute"/>
            <consortium name="Mycorrhizal Genomics Consortium"/>
            <person name="Kohler A."/>
            <person name="Kuo A."/>
            <person name="Nagy L.G."/>
            <person name="Floudas D."/>
            <person name="Copeland A."/>
            <person name="Barry K.W."/>
            <person name="Cichocki N."/>
            <person name="Veneault-Fourrey C."/>
            <person name="LaButti K."/>
            <person name="Lindquist E.A."/>
            <person name="Lipzen A."/>
            <person name="Lundell T."/>
            <person name="Morin E."/>
            <person name="Murat C."/>
            <person name="Riley R."/>
            <person name="Ohm R."/>
            <person name="Sun H."/>
            <person name="Tunlid A."/>
            <person name="Henrissat B."/>
            <person name="Grigoriev I.V."/>
            <person name="Hibbett D.S."/>
            <person name="Martin F."/>
        </authorList>
    </citation>
    <scope>NUCLEOTIDE SEQUENCE [LARGE SCALE GENOMIC DNA]</scope>
    <source>
        <strain evidence="2">Marx 270</strain>
    </source>
</reference>
<gene>
    <name evidence="1" type="ORF">M404DRAFT_770660</name>
</gene>
<dbReference type="Proteomes" id="UP000054217">
    <property type="component" value="Unassembled WGS sequence"/>
</dbReference>
<dbReference type="AlphaFoldDB" id="A0A0C3NYA7"/>
<proteinExistence type="predicted"/>
<reference evidence="1 2" key="1">
    <citation type="submission" date="2014-04" db="EMBL/GenBank/DDBJ databases">
        <authorList>
            <consortium name="DOE Joint Genome Institute"/>
            <person name="Kuo A."/>
            <person name="Kohler A."/>
            <person name="Costa M.D."/>
            <person name="Nagy L.G."/>
            <person name="Floudas D."/>
            <person name="Copeland A."/>
            <person name="Barry K.W."/>
            <person name="Cichocki N."/>
            <person name="Veneault-Fourrey C."/>
            <person name="LaButti K."/>
            <person name="Lindquist E.A."/>
            <person name="Lipzen A."/>
            <person name="Lundell T."/>
            <person name="Morin E."/>
            <person name="Murat C."/>
            <person name="Sun H."/>
            <person name="Tunlid A."/>
            <person name="Henrissat B."/>
            <person name="Grigoriev I.V."/>
            <person name="Hibbett D.S."/>
            <person name="Martin F."/>
            <person name="Nordberg H.P."/>
            <person name="Cantor M.N."/>
            <person name="Hua S.X."/>
        </authorList>
    </citation>
    <scope>NUCLEOTIDE SEQUENCE [LARGE SCALE GENOMIC DNA]</scope>
    <source>
        <strain evidence="1 2">Marx 270</strain>
    </source>
</reference>
<name>A0A0C3NYA7_PISTI</name>
<organism evidence="1 2">
    <name type="scientific">Pisolithus tinctorius Marx 270</name>
    <dbReference type="NCBI Taxonomy" id="870435"/>
    <lineage>
        <taxon>Eukaryota</taxon>
        <taxon>Fungi</taxon>
        <taxon>Dikarya</taxon>
        <taxon>Basidiomycota</taxon>
        <taxon>Agaricomycotina</taxon>
        <taxon>Agaricomycetes</taxon>
        <taxon>Agaricomycetidae</taxon>
        <taxon>Boletales</taxon>
        <taxon>Sclerodermatineae</taxon>
        <taxon>Pisolithaceae</taxon>
        <taxon>Pisolithus</taxon>
    </lineage>
</organism>
<dbReference type="SUPFAM" id="SSF52058">
    <property type="entry name" value="L domain-like"/>
    <property type="match status" value="1"/>
</dbReference>
<accession>A0A0C3NYA7</accession>
<dbReference type="HOGENOM" id="CLU_023752_1_0_1"/>
<sequence>MDELTEARAAALAAMENREQELLSELISPIDRLPDESLLRVLEFYLEEAAQTCDVYIRAKRELASVSRRWRDLILHSPSLWTLLKVTSSWSEARAKIYMTRSSQSLLDIVIRFRGYGSYADEETLLNVLASGAHRWRSLTIHNDTDEYYGAMVLEWLNHLSFPSLKRVSITNYFAPLRMQGEPYQPIFLRPQISPHLEQVHLHVYVSNAALIIPHPSLLEGLSCLGLTSLCISGYADDINLRPNCMQLPLLEEFVCTLTYAKSLIHALDAPRLRHFDCSPSSWNDSPSTIFADLHSKFNSVDHLHLSGSTAYVLSEAVCLAFPNVCDLQLTQCLGVLLDSCPADFLGDALHWKNLKHLTIDSTVGTDLGSLDGLVAWLLQRLNAGQSKLHVTVTARGCGTPSLFQKLTELCYLEWLDIYYNAAVMRRQSQSGSQAWVVRIHSIESAFRNAHIM</sequence>
<dbReference type="Gene3D" id="1.20.1280.50">
    <property type="match status" value="1"/>
</dbReference>